<proteinExistence type="predicted"/>
<feature type="non-terminal residue" evidence="2">
    <location>
        <position position="1"/>
    </location>
</feature>
<feature type="transmembrane region" description="Helical" evidence="1">
    <location>
        <begin position="65"/>
        <end position="83"/>
    </location>
</feature>
<dbReference type="AlphaFoldDB" id="A0AAV2HM66"/>
<gene>
    <name evidence="2" type="ORF">GSLYS_00007654001</name>
</gene>
<evidence type="ECO:0000313" key="3">
    <source>
        <dbReference type="Proteomes" id="UP001497497"/>
    </source>
</evidence>
<reference evidence="2 3" key="1">
    <citation type="submission" date="2024-04" db="EMBL/GenBank/DDBJ databases">
        <authorList>
            <consortium name="Genoscope - CEA"/>
            <person name="William W."/>
        </authorList>
    </citation>
    <scope>NUCLEOTIDE SEQUENCE [LARGE SCALE GENOMIC DNA]</scope>
</reference>
<name>A0AAV2HM66_LYMST</name>
<keyword evidence="1" id="KW-1133">Transmembrane helix</keyword>
<protein>
    <submittedName>
        <fullName evidence="2">Uncharacterized protein</fullName>
    </submittedName>
</protein>
<feature type="non-terminal residue" evidence="2">
    <location>
        <position position="205"/>
    </location>
</feature>
<sequence length="205" mass="22155">SLISSLNRGGKKASIDVTCPDDIISKPSGEKSFLCIGARITASVLCNLVSPAAACFLYIMNLSDVVTSISLAVIPTLLGLIWSPDLQAHVLNPSGNDPLCHKRFRLLYGVVKVLAIVFFILVELYFRSDVAHADHLLERYLRGFYVMARPEVILPLAVHFLSSLIGFGFSYAALALCQPLFGVVVPSLFSMVTSLVLCVSLAPSL</sequence>
<feature type="transmembrane region" description="Helical" evidence="1">
    <location>
        <begin position="104"/>
        <end position="126"/>
    </location>
</feature>
<accession>A0AAV2HM66</accession>
<evidence type="ECO:0000313" key="2">
    <source>
        <dbReference type="EMBL" id="CAL1533694.1"/>
    </source>
</evidence>
<evidence type="ECO:0000256" key="1">
    <source>
        <dbReference type="SAM" id="Phobius"/>
    </source>
</evidence>
<dbReference type="Proteomes" id="UP001497497">
    <property type="component" value="Unassembled WGS sequence"/>
</dbReference>
<feature type="transmembrane region" description="Helical" evidence="1">
    <location>
        <begin position="152"/>
        <end position="173"/>
    </location>
</feature>
<keyword evidence="1" id="KW-0472">Membrane</keyword>
<dbReference type="EMBL" id="CAXITT010000149">
    <property type="protein sequence ID" value="CAL1533694.1"/>
    <property type="molecule type" value="Genomic_DNA"/>
</dbReference>
<comment type="caution">
    <text evidence="2">The sequence shown here is derived from an EMBL/GenBank/DDBJ whole genome shotgun (WGS) entry which is preliminary data.</text>
</comment>
<organism evidence="2 3">
    <name type="scientific">Lymnaea stagnalis</name>
    <name type="common">Great pond snail</name>
    <name type="synonym">Helix stagnalis</name>
    <dbReference type="NCBI Taxonomy" id="6523"/>
    <lineage>
        <taxon>Eukaryota</taxon>
        <taxon>Metazoa</taxon>
        <taxon>Spiralia</taxon>
        <taxon>Lophotrochozoa</taxon>
        <taxon>Mollusca</taxon>
        <taxon>Gastropoda</taxon>
        <taxon>Heterobranchia</taxon>
        <taxon>Euthyneura</taxon>
        <taxon>Panpulmonata</taxon>
        <taxon>Hygrophila</taxon>
        <taxon>Lymnaeoidea</taxon>
        <taxon>Lymnaeidae</taxon>
        <taxon>Lymnaea</taxon>
    </lineage>
</organism>
<keyword evidence="1" id="KW-0812">Transmembrane</keyword>
<feature type="transmembrane region" description="Helical" evidence="1">
    <location>
        <begin position="180"/>
        <end position="202"/>
    </location>
</feature>
<keyword evidence="3" id="KW-1185">Reference proteome</keyword>
<feature type="transmembrane region" description="Helical" evidence="1">
    <location>
        <begin position="33"/>
        <end position="59"/>
    </location>
</feature>